<dbReference type="Proteomes" id="UP000784294">
    <property type="component" value="Unassembled WGS sequence"/>
</dbReference>
<name>A0A3S5CHE5_9PLAT</name>
<sequence length="105" mass="12024">MRYMNIFGLPCSLHLPCDPKALVAMWLGGLRVETLHCNVVVRVPPWVLMRRRPVAAKSKLPPTPVGMRIPCRVGKRNLDCLYNTKRLPSTGPRIEAPKRRKKRNK</sequence>
<evidence type="ECO:0000256" key="1">
    <source>
        <dbReference type="SAM" id="MobiDB-lite"/>
    </source>
</evidence>
<keyword evidence="3" id="KW-1185">Reference proteome</keyword>
<evidence type="ECO:0000313" key="3">
    <source>
        <dbReference type="Proteomes" id="UP000784294"/>
    </source>
</evidence>
<proteinExistence type="predicted"/>
<evidence type="ECO:0000313" key="2">
    <source>
        <dbReference type="EMBL" id="VEL21556.1"/>
    </source>
</evidence>
<accession>A0A3S5CHE5</accession>
<comment type="caution">
    <text evidence="2">The sequence shown here is derived from an EMBL/GenBank/DDBJ whole genome shotgun (WGS) entry which is preliminary data.</text>
</comment>
<organism evidence="2 3">
    <name type="scientific">Protopolystoma xenopodis</name>
    <dbReference type="NCBI Taxonomy" id="117903"/>
    <lineage>
        <taxon>Eukaryota</taxon>
        <taxon>Metazoa</taxon>
        <taxon>Spiralia</taxon>
        <taxon>Lophotrochozoa</taxon>
        <taxon>Platyhelminthes</taxon>
        <taxon>Monogenea</taxon>
        <taxon>Polyopisthocotylea</taxon>
        <taxon>Polystomatidea</taxon>
        <taxon>Polystomatidae</taxon>
        <taxon>Protopolystoma</taxon>
    </lineage>
</organism>
<feature type="region of interest" description="Disordered" evidence="1">
    <location>
        <begin position="84"/>
        <end position="105"/>
    </location>
</feature>
<protein>
    <submittedName>
        <fullName evidence="2">Uncharacterized protein</fullName>
    </submittedName>
</protein>
<dbReference type="EMBL" id="CAAALY010051930">
    <property type="protein sequence ID" value="VEL21556.1"/>
    <property type="molecule type" value="Genomic_DNA"/>
</dbReference>
<dbReference type="AlphaFoldDB" id="A0A3S5CHE5"/>
<gene>
    <name evidence="2" type="ORF">PXEA_LOCUS14996</name>
</gene>
<reference evidence="2" key="1">
    <citation type="submission" date="2018-11" db="EMBL/GenBank/DDBJ databases">
        <authorList>
            <consortium name="Pathogen Informatics"/>
        </authorList>
    </citation>
    <scope>NUCLEOTIDE SEQUENCE</scope>
</reference>